<dbReference type="Gene3D" id="3.10.180.10">
    <property type="entry name" value="2,3-Dihydroxybiphenyl 1,2-Dioxygenase, domain 1"/>
    <property type="match status" value="1"/>
</dbReference>
<accession>A0A6P2CQM6</accession>
<protein>
    <submittedName>
        <fullName evidence="1">: Glyoxalase_2</fullName>
    </submittedName>
</protein>
<keyword evidence="2" id="KW-1185">Reference proteome</keyword>
<name>A0A6P2CQM6_9BACT</name>
<dbReference type="EMBL" id="LR593886">
    <property type="protein sequence ID" value="VTR91203.1"/>
    <property type="molecule type" value="Genomic_DNA"/>
</dbReference>
<evidence type="ECO:0000313" key="2">
    <source>
        <dbReference type="Proteomes" id="UP000464178"/>
    </source>
</evidence>
<dbReference type="SUPFAM" id="SSF54593">
    <property type="entry name" value="Glyoxalase/Bleomycin resistance protein/Dihydroxybiphenyl dioxygenase"/>
    <property type="match status" value="1"/>
</dbReference>
<evidence type="ECO:0000313" key="1">
    <source>
        <dbReference type="EMBL" id="VTR91203.1"/>
    </source>
</evidence>
<dbReference type="Proteomes" id="UP000464178">
    <property type="component" value="Chromosome"/>
</dbReference>
<organism evidence="1 2">
    <name type="scientific">Gemmata massiliana</name>
    <dbReference type="NCBI Taxonomy" id="1210884"/>
    <lineage>
        <taxon>Bacteria</taxon>
        <taxon>Pseudomonadati</taxon>
        <taxon>Planctomycetota</taxon>
        <taxon>Planctomycetia</taxon>
        <taxon>Gemmatales</taxon>
        <taxon>Gemmataceae</taxon>
        <taxon>Gemmata</taxon>
    </lineage>
</organism>
<dbReference type="AlphaFoldDB" id="A0A6P2CQM6"/>
<dbReference type="InterPro" id="IPR029068">
    <property type="entry name" value="Glyas_Bleomycin-R_OHBP_Dase"/>
</dbReference>
<gene>
    <name evidence="1" type="ORF">SOIL9_65110</name>
</gene>
<reference evidence="1 2" key="1">
    <citation type="submission" date="2019-05" db="EMBL/GenBank/DDBJ databases">
        <authorList>
            <consortium name="Science for Life Laboratories"/>
        </authorList>
    </citation>
    <scope>NUCLEOTIDE SEQUENCE [LARGE SCALE GENOMIC DNA]</scope>
    <source>
        <strain evidence="1">Soil9</strain>
    </source>
</reference>
<dbReference type="KEGG" id="gms:SOIL9_65110"/>
<proteinExistence type="predicted"/>
<sequence length="71" mass="7403">MLQKVATGTQAPGAIGSGMSAYIRVLDIGAIRDAVAGKVPGVGPIQQRQYGCREFTVTDPDGHVLVFGECQ</sequence>